<dbReference type="AlphaFoldDB" id="Q3JRX6"/>
<accession>Q3JRX6</accession>
<sequence length="369" mass="41105">MPAPRRRHIDATSTPHRHRIDTASTPHRHRIDTASTPHRHRIDTASTPHRHRIDTAVRAARASAHERMPRSNAKKTRAAHPMRKARRLSNGGLFCSMIGAEPMARPIRTGPAVTRTLGSSRKFVAELERRLARHRLARRVPLLERAERRFHVRAQHRVAARALHRLEREIAPQRGTREAHVERRLARCRAETHREPMHGQQAPRFVGTLGKARLLGKEIADHAREFAEFGARAIVLIIVHRRNTVQRAARAGRHSFISAPAKPAVSSRYSATIHSNGTPPPLYTSDGRSITGCSTIIAGRIQRLFARMPRHISTDSASCTTNAAMRSSADTATDTGDIVASITWMRSARSAGIVCSCAFSSPRFASHAR</sequence>
<dbReference type="HOGENOM" id="CLU_749406_0_0_4"/>
<dbReference type="Proteomes" id="UP000002700">
    <property type="component" value="Chromosome I"/>
</dbReference>
<protein>
    <submittedName>
        <fullName evidence="2">GH07383p, putative</fullName>
    </submittedName>
</protein>
<gene>
    <name evidence="2" type="ordered locus">BURPS1710b_2282</name>
</gene>
<feature type="region of interest" description="Disordered" evidence="1">
    <location>
        <begin position="61"/>
        <end position="84"/>
    </location>
</feature>
<dbReference type="KEGG" id="bpm:BURPS1710b_2282"/>
<feature type="region of interest" description="Disordered" evidence="1">
    <location>
        <begin position="1"/>
        <end position="42"/>
    </location>
</feature>
<evidence type="ECO:0000256" key="1">
    <source>
        <dbReference type="SAM" id="MobiDB-lite"/>
    </source>
</evidence>
<proteinExistence type="predicted"/>
<organism evidence="2 3">
    <name type="scientific">Burkholderia pseudomallei (strain 1710b)</name>
    <dbReference type="NCBI Taxonomy" id="320372"/>
    <lineage>
        <taxon>Bacteria</taxon>
        <taxon>Pseudomonadati</taxon>
        <taxon>Pseudomonadota</taxon>
        <taxon>Betaproteobacteria</taxon>
        <taxon>Burkholderiales</taxon>
        <taxon>Burkholderiaceae</taxon>
        <taxon>Burkholderia</taxon>
        <taxon>pseudomallei group</taxon>
    </lineage>
</organism>
<feature type="compositionally biased region" description="Basic residues" evidence="1">
    <location>
        <begin position="72"/>
        <end position="84"/>
    </location>
</feature>
<evidence type="ECO:0000313" key="3">
    <source>
        <dbReference type="Proteomes" id="UP000002700"/>
    </source>
</evidence>
<dbReference type="EMBL" id="CP000124">
    <property type="protein sequence ID" value="ABA47962.1"/>
    <property type="molecule type" value="Genomic_DNA"/>
</dbReference>
<name>Q3JRX6_BURP1</name>
<dbReference type="EnsemblBacteria" id="ABA47962">
    <property type="protein sequence ID" value="ABA47962"/>
    <property type="gene ID" value="BURPS1710b_2282"/>
</dbReference>
<reference evidence="2 3" key="1">
    <citation type="submission" date="2005-09" db="EMBL/GenBank/DDBJ databases">
        <authorList>
            <person name="Woods D.E."/>
            <person name="Nierman W.C."/>
        </authorList>
    </citation>
    <scope>NUCLEOTIDE SEQUENCE [LARGE SCALE GENOMIC DNA]</scope>
    <source>
        <strain evidence="2 3">1710b</strain>
    </source>
</reference>
<evidence type="ECO:0000313" key="2">
    <source>
        <dbReference type="EMBL" id="ABA47962.1"/>
    </source>
</evidence>